<keyword evidence="1" id="KW-0378">Hydrolase</keyword>
<protein>
    <submittedName>
        <fullName evidence="1">Alpha/Beta hydrolase protein</fullName>
    </submittedName>
</protein>
<dbReference type="Proteomes" id="UP000724584">
    <property type="component" value="Unassembled WGS sequence"/>
</dbReference>
<dbReference type="EMBL" id="JAGIZQ010000004">
    <property type="protein sequence ID" value="KAH6631270.1"/>
    <property type="molecule type" value="Genomic_DNA"/>
</dbReference>
<keyword evidence="2" id="KW-1185">Reference proteome</keyword>
<evidence type="ECO:0000313" key="2">
    <source>
        <dbReference type="Proteomes" id="UP000724584"/>
    </source>
</evidence>
<comment type="caution">
    <text evidence="1">The sequence shown here is derived from an EMBL/GenBank/DDBJ whole genome shotgun (WGS) entry which is preliminary data.</text>
</comment>
<evidence type="ECO:0000313" key="1">
    <source>
        <dbReference type="EMBL" id="KAH6631270.1"/>
    </source>
</evidence>
<gene>
    <name evidence="1" type="ORF">F5144DRAFT_570523</name>
</gene>
<sequence>MRTTRFLLSTWLATFGSAIAYSRAPVVHAKNNVTYHGFPRGSMDVFLGIPYGQDTSGAHRFQPPRRYHPAPGSHVDATEYGPSCPQALGKWAPPISLGEITEVSEDCLRLNVARPKGMTEGDGLKFPVMVYIHGGSFWAGNAHDPTILPDGLVRQSMENGMPVVHVAMNYRLGFFGFAQSDALQSEGSENAGLRDQRLALEWVRDEIAQFGGDPDNITIFGQSSGGLSVGMHIMAYGGTKPAPFQQAICQSQALEPGITGTYTIDAMKAVVDHVGCDGAALHSDETIACLRELDTQTLLNASLATYRSDLNIGDIWLPVVDDDFLPAAPSTLIREGRFANVTTMLGWCDDDLTFFTDSSIQTADETRQFISAYIPSVSSTNLDTLLSLYPVSDFTAQSTPTLSPEFFRAARIFRDILMTCEPIWYGEHLARAGNTVFLYDWNQTVLEPLLERATNQSGWGPIHTAEFAYIFSSFWQYRLPDQPTAADYSLANRGSRSWSMFATLGWLGIEGHDTFQGFRPAFAKGDDGFSVFVAGGPSEGLSAVDGPYAKEAVRAQRLRERCAFINSDEMIEQLEY</sequence>
<organism evidence="1 2">
    <name type="scientific">Chaetomium tenue</name>
    <dbReference type="NCBI Taxonomy" id="1854479"/>
    <lineage>
        <taxon>Eukaryota</taxon>
        <taxon>Fungi</taxon>
        <taxon>Dikarya</taxon>
        <taxon>Ascomycota</taxon>
        <taxon>Pezizomycotina</taxon>
        <taxon>Sordariomycetes</taxon>
        <taxon>Sordariomycetidae</taxon>
        <taxon>Sordariales</taxon>
        <taxon>Chaetomiaceae</taxon>
        <taxon>Chaetomium</taxon>
    </lineage>
</organism>
<reference evidence="1 2" key="1">
    <citation type="journal article" date="2021" name="Nat. Commun.">
        <title>Genetic determinants of endophytism in the Arabidopsis root mycobiome.</title>
        <authorList>
            <person name="Mesny F."/>
            <person name="Miyauchi S."/>
            <person name="Thiergart T."/>
            <person name="Pickel B."/>
            <person name="Atanasova L."/>
            <person name="Karlsson M."/>
            <person name="Huettel B."/>
            <person name="Barry K.W."/>
            <person name="Haridas S."/>
            <person name="Chen C."/>
            <person name="Bauer D."/>
            <person name="Andreopoulos W."/>
            <person name="Pangilinan J."/>
            <person name="LaButti K."/>
            <person name="Riley R."/>
            <person name="Lipzen A."/>
            <person name="Clum A."/>
            <person name="Drula E."/>
            <person name="Henrissat B."/>
            <person name="Kohler A."/>
            <person name="Grigoriev I.V."/>
            <person name="Martin F.M."/>
            <person name="Hacquard S."/>
        </authorList>
    </citation>
    <scope>NUCLEOTIDE SEQUENCE [LARGE SCALE GENOMIC DNA]</scope>
    <source>
        <strain evidence="1 2">MPI-SDFR-AT-0079</strain>
    </source>
</reference>
<name>A0ACB7P5V7_9PEZI</name>
<accession>A0ACB7P5V7</accession>
<proteinExistence type="predicted"/>